<accession>A0A1I7TN55</accession>
<reference evidence="3" key="1">
    <citation type="submission" date="2016-11" db="UniProtKB">
        <authorList>
            <consortium name="WormBaseParasite"/>
        </authorList>
    </citation>
    <scope>IDENTIFICATION</scope>
</reference>
<feature type="compositionally biased region" description="Low complexity" evidence="1">
    <location>
        <begin position="309"/>
        <end position="318"/>
    </location>
</feature>
<feature type="compositionally biased region" description="Basic and acidic residues" evidence="1">
    <location>
        <begin position="271"/>
        <end position="282"/>
    </location>
</feature>
<feature type="compositionally biased region" description="Polar residues" evidence="1">
    <location>
        <begin position="360"/>
        <end position="371"/>
    </location>
</feature>
<protein>
    <submittedName>
        <fullName evidence="3">Telomerase-binding protein EST1A</fullName>
    </submittedName>
</protein>
<sequence>MVAPAPPVLQKTVTTLLLNFPKVLLTHPHLLHFFRVTSHAYRPPCPFIPLRVSHSIRLRSHTTLLSSHIQSPPLAQVKMCSNRPKRTVKAINKDFGGMDDDPCEAPKRKSKKLSRGAVESEEERRRVQAHLDHYKTVEAEEERRNAELRAENVDDNRVPPRRSGRSSQSSKENGPSTDEPSRVQDQEYKSCKVKEERKNADRSMKAENEDHDWVPEQKRRRGRPSQSNKPKKENNSSGAAGGFKNVGSRGSTGGARKKVRQEAGTTGGDVHSSDLQHDHCYDQRSVPVNQQQQQGSHEVNRMIDDAEFQQPSSQSSSSRRPHGNRSFGGNASNMMNQPGSSSNSHQHSRRSANHAHSQLDRSMSFRSIQQSDLRESSSHPSMPTEETKINAFILTVPDIPDQPMVDHDFVAPAAVEPEYQEPIPKPPSSQSSSSRRAHGNRSFGEGSTNLMNQPEHGSSSNSHQHSQVDRSLSSRSIQQSDTRETSFHPVMPTEETKFNAYILTVPDIPDQPAVDHNFVAPAAVEEQFQEQPLPNHNMNLQNVQWNVTVKQEPVAEVADDEEIVFVGAYNSPAPSRTVANQPVQISSNGNAQVPSAVATGVAVSTGVAVTTGVAVATNVAVTTDVADPNQTRPVAKPRIAKPDYYKTDRGDQLILLPDRPIDISQWKPTDVADWLSIFCDEADKIGEIRERIFTEHVDGVLLSTCLHDVSGRDLKNGLDLKLRAFLKILKNLRMLENERMRQEYEAKLQAQQ</sequence>
<keyword evidence="2" id="KW-1185">Reference proteome</keyword>
<feature type="compositionally biased region" description="Polar residues" evidence="1">
    <location>
        <begin position="445"/>
        <end position="457"/>
    </location>
</feature>
<dbReference type="AlphaFoldDB" id="A0A1I7TN55"/>
<name>A0A1I7TN55_9PELO</name>
<organism evidence="2 3">
    <name type="scientific">Caenorhabditis tropicalis</name>
    <dbReference type="NCBI Taxonomy" id="1561998"/>
    <lineage>
        <taxon>Eukaryota</taxon>
        <taxon>Metazoa</taxon>
        <taxon>Ecdysozoa</taxon>
        <taxon>Nematoda</taxon>
        <taxon>Chromadorea</taxon>
        <taxon>Rhabditida</taxon>
        <taxon>Rhabditina</taxon>
        <taxon>Rhabditomorpha</taxon>
        <taxon>Rhabditoidea</taxon>
        <taxon>Rhabditidae</taxon>
        <taxon>Peloderinae</taxon>
        <taxon>Caenorhabditis</taxon>
    </lineage>
</organism>
<proteinExistence type="predicted"/>
<feature type="compositionally biased region" description="Basic and acidic residues" evidence="1">
    <location>
        <begin position="122"/>
        <end position="158"/>
    </location>
</feature>
<evidence type="ECO:0000313" key="2">
    <source>
        <dbReference type="Proteomes" id="UP000095282"/>
    </source>
</evidence>
<feature type="compositionally biased region" description="Polar residues" evidence="1">
    <location>
        <begin position="469"/>
        <end position="480"/>
    </location>
</feature>
<dbReference type="InterPro" id="IPR013761">
    <property type="entry name" value="SAM/pointed_sf"/>
</dbReference>
<feature type="compositionally biased region" description="Polar residues" evidence="1">
    <location>
        <begin position="327"/>
        <end position="339"/>
    </location>
</feature>
<dbReference type="Proteomes" id="UP000095282">
    <property type="component" value="Unplaced"/>
</dbReference>
<evidence type="ECO:0000256" key="1">
    <source>
        <dbReference type="SAM" id="MobiDB-lite"/>
    </source>
</evidence>
<evidence type="ECO:0000313" key="3">
    <source>
        <dbReference type="WBParaSite" id="Csp11.Scaffold629.g10088.t1"/>
    </source>
</evidence>
<dbReference type="Gene3D" id="1.10.150.50">
    <property type="entry name" value="Transcription Factor, Ets-1"/>
    <property type="match status" value="1"/>
</dbReference>
<dbReference type="WBParaSite" id="Csp11.Scaffold629.g10088.t1">
    <property type="protein sequence ID" value="Csp11.Scaffold629.g10088.t1"/>
    <property type="gene ID" value="Csp11.Scaffold629.g10088"/>
</dbReference>
<feature type="region of interest" description="Disordered" evidence="1">
    <location>
        <begin position="91"/>
        <end position="385"/>
    </location>
</feature>
<feature type="region of interest" description="Disordered" evidence="1">
    <location>
        <begin position="417"/>
        <end position="492"/>
    </location>
</feature>
<feature type="compositionally biased region" description="Basic and acidic residues" evidence="1">
    <location>
        <begin position="179"/>
        <end position="217"/>
    </location>
</feature>